<accession>A0A081BAD0</accession>
<protein>
    <submittedName>
        <fullName evidence="1">Conserved protein</fullName>
    </submittedName>
</protein>
<dbReference type="Pfam" id="PF19596">
    <property type="entry name" value="DUF6101"/>
    <property type="match status" value="1"/>
</dbReference>
<organism evidence="1 2">
    <name type="scientific">Tepidicaulis marinus</name>
    <dbReference type="NCBI Taxonomy" id="1333998"/>
    <lineage>
        <taxon>Bacteria</taxon>
        <taxon>Pseudomonadati</taxon>
        <taxon>Pseudomonadota</taxon>
        <taxon>Alphaproteobacteria</taxon>
        <taxon>Hyphomicrobiales</taxon>
        <taxon>Parvibaculaceae</taxon>
        <taxon>Tepidicaulis</taxon>
    </lineage>
</organism>
<reference evidence="1 2" key="1">
    <citation type="submission" date="2014-07" db="EMBL/GenBank/DDBJ databases">
        <title>Tepidicaulis marinum gen. nov., sp. nov., a novel marine bacterium denitrifying nitrate to nitrous oxide strictly under microaerobic conditions.</title>
        <authorList>
            <person name="Takeuchi M."/>
            <person name="Yamagishi T."/>
            <person name="Kamagata Y."/>
            <person name="Oshima K."/>
            <person name="Hattori M."/>
            <person name="Katayama T."/>
            <person name="Hanada S."/>
            <person name="Tamaki H."/>
            <person name="Marumo K."/>
            <person name="Maeda H."/>
            <person name="Nedachi M."/>
            <person name="Iwasaki W."/>
            <person name="Suwa Y."/>
            <person name="Sakata S."/>
        </authorList>
    </citation>
    <scope>NUCLEOTIDE SEQUENCE [LARGE SCALE GENOMIC DNA]</scope>
    <source>
        <strain evidence="1 2">MA2</strain>
    </source>
</reference>
<dbReference type="RefSeq" id="WP_052379291.1">
    <property type="nucleotide sequence ID" value="NZ_BBIO01000006.1"/>
</dbReference>
<proteinExistence type="predicted"/>
<dbReference type="AlphaFoldDB" id="A0A081BAD0"/>
<sequence>MSDWWTKNMTRAGARRNWRDGEIDADPYLMPAYTAGPAQDLPRRAAGFIRYAAIYRDMVVVNDSSPLFGVWTWRESTRGYKGVSIRVAYRRGETKEPVIIVELIHPDAAKNVLLHVSFDGADASARWRSWSKELGLPALVEDRSGETRLADPKLGGVFLGEPQPHKRASALSARRPLSFGYTGRGRYWPDRLVTGTRPHAY</sequence>
<name>A0A081BAD0_9HYPH</name>
<evidence type="ECO:0000313" key="2">
    <source>
        <dbReference type="Proteomes" id="UP000028702"/>
    </source>
</evidence>
<keyword evidence="2" id="KW-1185">Reference proteome</keyword>
<dbReference type="InterPro" id="IPR046083">
    <property type="entry name" value="DUF6101"/>
</dbReference>
<comment type="caution">
    <text evidence="1">The sequence shown here is derived from an EMBL/GenBank/DDBJ whole genome shotgun (WGS) entry which is preliminary data.</text>
</comment>
<gene>
    <name evidence="1" type="ORF">M2A_1497</name>
</gene>
<dbReference type="Proteomes" id="UP000028702">
    <property type="component" value="Unassembled WGS sequence"/>
</dbReference>
<dbReference type="EMBL" id="BBIO01000006">
    <property type="protein sequence ID" value="GAK44998.1"/>
    <property type="molecule type" value="Genomic_DNA"/>
</dbReference>
<evidence type="ECO:0000313" key="1">
    <source>
        <dbReference type="EMBL" id="GAK44998.1"/>
    </source>
</evidence>